<protein>
    <submittedName>
        <fullName evidence="2">Uncharacterized protein</fullName>
    </submittedName>
</protein>
<sequence>MSGTNIIEDVQHLCGMVHSGYQRLKYENITLTFSISRLFREGADDDVMRPVCDHSWLRHRCSGSIPNDFQNVMPVKLMMRYHHHTPYTKPPPHGMHRNHHNTPCNKTPTICHTSKPPTHAIHQNHHHTYTKITARHTPKLPLYDIHQNPHNMPYTKTTTIHQNSHHTTYTKPPTPPPPPPPPPQPPLHHLS</sequence>
<dbReference type="AlphaFoldDB" id="A0A6H5GH79"/>
<feature type="compositionally biased region" description="Polar residues" evidence="1">
    <location>
        <begin position="148"/>
        <end position="171"/>
    </location>
</feature>
<name>A0A6H5GH79_9HEMI</name>
<dbReference type="EMBL" id="CADCXU010011984">
    <property type="protein sequence ID" value="CAB0002248.1"/>
    <property type="molecule type" value="Genomic_DNA"/>
</dbReference>
<proteinExistence type="predicted"/>
<dbReference type="Proteomes" id="UP000479000">
    <property type="component" value="Unassembled WGS sequence"/>
</dbReference>
<feature type="region of interest" description="Disordered" evidence="1">
    <location>
        <begin position="147"/>
        <end position="191"/>
    </location>
</feature>
<keyword evidence="3" id="KW-1185">Reference proteome</keyword>
<accession>A0A6H5GH79</accession>
<evidence type="ECO:0000313" key="3">
    <source>
        <dbReference type="Proteomes" id="UP000479000"/>
    </source>
</evidence>
<evidence type="ECO:0000256" key="1">
    <source>
        <dbReference type="SAM" id="MobiDB-lite"/>
    </source>
</evidence>
<gene>
    <name evidence="2" type="ORF">NTEN_LOCUS8035</name>
</gene>
<reference evidence="2 3" key="1">
    <citation type="submission" date="2020-02" db="EMBL/GenBank/DDBJ databases">
        <authorList>
            <person name="Ferguson B K."/>
        </authorList>
    </citation>
    <scope>NUCLEOTIDE SEQUENCE [LARGE SCALE GENOMIC DNA]</scope>
</reference>
<feature type="compositionally biased region" description="Pro residues" evidence="1">
    <location>
        <begin position="172"/>
        <end position="191"/>
    </location>
</feature>
<evidence type="ECO:0000313" key="2">
    <source>
        <dbReference type="EMBL" id="CAB0002248.1"/>
    </source>
</evidence>
<organism evidence="2 3">
    <name type="scientific">Nesidiocoris tenuis</name>
    <dbReference type="NCBI Taxonomy" id="355587"/>
    <lineage>
        <taxon>Eukaryota</taxon>
        <taxon>Metazoa</taxon>
        <taxon>Ecdysozoa</taxon>
        <taxon>Arthropoda</taxon>
        <taxon>Hexapoda</taxon>
        <taxon>Insecta</taxon>
        <taxon>Pterygota</taxon>
        <taxon>Neoptera</taxon>
        <taxon>Paraneoptera</taxon>
        <taxon>Hemiptera</taxon>
        <taxon>Heteroptera</taxon>
        <taxon>Panheteroptera</taxon>
        <taxon>Cimicomorpha</taxon>
        <taxon>Miridae</taxon>
        <taxon>Dicyphina</taxon>
        <taxon>Nesidiocoris</taxon>
    </lineage>
</organism>